<feature type="region of interest" description="Disordered" evidence="1">
    <location>
        <begin position="1"/>
        <end position="63"/>
    </location>
</feature>
<proteinExistence type="predicted"/>
<accession>A0A6A7BAF4</accession>
<gene>
    <name evidence="2" type="ORF">T440DRAFT_526722</name>
</gene>
<feature type="compositionally biased region" description="Basic residues" evidence="1">
    <location>
        <begin position="141"/>
        <end position="151"/>
    </location>
</feature>
<evidence type="ECO:0000313" key="3">
    <source>
        <dbReference type="Proteomes" id="UP000799423"/>
    </source>
</evidence>
<evidence type="ECO:0000313" key="2">
    <source>
        <dbReference type="EMBL" id="KAF2852212.1"/>
    </source>
</evidence>
<dbReference type="Proteomes" id="UP000799423">
    <property type="component" value="Unassembled WGS sequence"/>
</dbReference>
<sequence>MPPGRLEPAAHRAPVATRESVARQRRRRDTHACCSAHARRGATLAAHQRPRGTSKWWSSPPSSPQALVSVQRAACTAERTPCGGKSAQASRLALPVLCPPLCSTTVHARLDWPAPPPSRCSHAAPDLSVLSPASKTGPPAGRRRQPHLAPSRRLRVTFRFRRGGAAFASGASTPQSTFVLELIFRTLHGPWPMAAWRIHQKGELVRTVRAAESVGDNTWRSTLDSTVLHKPCRAAPSPY</sequence>
<name>A0A6A7BAF4_9PLEO</name>
<evidence type="ECO:0000256" key="1">
    <source>
        <dbReference type="SAM" id="MobiDB-lite"/>
    </source>
</evidence>
<dbReference type="AlphaFoldDB" id="A0A6A7BAF4"/>
<feature type="region of interest" description="Disordered" evidence="1">
    <location>
        <begin position="115"/>
        <end position="151"/>
    </location>
</feature>
<dbReference type="EMBL" id="MU006299">
    <property type="protein sequence ID" value="KAF2852212.1"/>
    <property type="molecule type" value="Genomic_DNA"/>
</dbReference>
<protein>
    <submittedName>
        <fullName evidence="2">Uncharacterized protein</fullName>
    </submittedName>
</protein>
<reference evidence="2" key="1">
    <citation type="submission" date="2020-01" db="EMBL/GenBank/DDBJ databases">
        <authorList>
            <consortium name="DOE Joint Genome Institute"/>
            <person name="Haridas S."/>
            <person name="Albert R."/>
            <person name="Binder M."/>
            <person name="Bloem J."/>
            <person name="Labutti K."/>
            <person name="Salamov A."/>
            <person name="Andreopoulos B."/>
            <person name="Baker S.E."/>
            <person name="Barry K."/>
            <person name="Bills G."/>
            <person name="Bluhm B.H."/>
            <person name="Cannon C."/>
            <person name="Castanera R."/>
            <person name="Culley D.E."/>
            <person name="Daum C."/>
            <person name="Ezra D."/>
            <person name="Gonzalez J.B."/>
            <person name="Henrissat B."/>
            <person name="Kuo A."/>
            <person name="Liang C."/>
            <person name="Lipzen A."/>
            <person name="Lutzoni F."/>
            <person name="Magnuson J."/>
            <person name="Mondo S."/>
            <person name="Nolan M."/>
            <person name="Ohm R."/>
            <person name="Pangilinan J."/>
            <person name="Park H.-J."/>
            <person name="Ramirez L."/>
            <person name="Alfaro M."/>
            <person name="Sun H."/>
            <person name="Tritt A."/>
            <person name="Yoshinaga Y."/>
            <person name="Zwiers L.-H."/>
            <person name="Turgeon B.G."/>
            <person name="Goodwin S.B."/>
            <person name="Spatafora J.W."/>
            <person name="Crous P.W."/>
            <person name="Grigoriev I.V."/>
        </authorList>
    </citation>
    <scope>NUCLEOTIDE SEQUENCE</scope>
    <source>
        <strain evidence="2">IPT5</strain>
    </source>
</reference>
<organism evidence="2 3">
    <name type="scientific">Plenodomus tracheiphilus IPT5</name>
    <dbReference type="NCBI Taxonomy" id="1408161"/>
    <lineage>
        <taxon>Eukaryota</taxon>
        <taxon>Fungi</taxon>
        <taxon>Dikarya</taxon>
        <taxon>Ascomycota</taxon>
        <taxon>Pezizomycotina</taxon>
        <taxon>Dothideomycetes</taxon>
        <taxon>Pleosporomycetidae</taxon>
        <taxon>Pleosporales</taxon>
        <taxon>Pleosporineae</taxon>
        <taxon>Leptosphaeriaceae</taxon>
        <taxon>Plenodomus</taxon>
    </lineage>
</organism>
<keyword evidence="3" id="KW-1185">Reference proteome</keyword>